<keyword evidence="17" id="KW-1185">Reference proteome</keyword>
<dbReference type="InterPro" id="IPR016009">
    <property type="entry name" value="tRNA_MeTrfase_TRMD/TRM10"/>
</dbReference>
<evidence type="ECO:0000256" key="1">
    <source>
        <dbReference type="ARBA" id="ARBA00002634"/>
    </source>
</evidence>
<dbReference type="SUPFAM" id="SSF75217">
    <property type="entry name" value="alpha/beta knot"/>
    <property type="match status" value="1"/>
</dbReference>
<evidence type="ECO:0000256" key="6">
    <source>
        <dbReference type="ARBA" id="ARBA00014679"/>
    </source>
</evidence>
<evidence type="ECO:0000256" key="8">
    <source>
        <dbReference type="ARBA" id="ARBA00022603"/>
    </source>
</evidence>
<evidence type="ECO:0000313" key="16">
    <source>
        <dbReference type="EMBL" id="ETW91948.1"/>
    </source>
</evidence>
<evidence type="ECO:0000256" key="14">
    <source>
        <dbReference type="ARBA" id="ARBA00047783"/>
    </source>
</evidence>
<comment type="function">
    <text evidence="1">Specifically methylates guanosine-37 in various tRNAs.</text>
</comment>
<protein>
    <recommendedName>
        <fullName evidence="6">tRNA (guanine-N(1)-)-methyltransferase</fullName>
        <ecNumber evidence="5">2.1.1.228</ecNumber>
    </recommendedName>
    <alternativeName>
        <fullName evidence="12">M1G-methyltransferase</fullName>
    </alternativeName>
    <alternativeName>
        <fullName evidence="13">tRNA [GM37] methyltransferase</fullName>
    </alternativeName>
</protein>
<reference evidence="16 17" key="1">
    <citation type="journal article" date="2014" name="Nature">
        <title>An environmental bacterial taxon with a large and distinct metabolic repertoire.</title>
        <authorList>
            <person name="Wilson M.C."/>
            <person name="Mori T."/>
            <person name="Ruckert C."/>
            <person name="Uria A.R."/>
            <person name="Helf M.J."/>
            <person name="Takada K."/>
            <person name="Gernert C."/>
            <person name="Steffens U.A."/>
            <person name="Heycke N."/>
            <person name="Schmitt S."/>
            <person name="Rinke C."/>
            <person name="Helfrich E.J."/>
            <person name="Brachmann A.O."/>
            <person name="Gurgui C."/>
            <person name="Wakimoto T."/>
            <person name="Kracht M."/>
            <person name="Crusemann M."/>
            <person name="Hentschel U."/>
            <person name="Abe I."/>
            <person name="Matsunaga S."/>
            <person name="Kalinowski J."/>
            <person name="Takeyama H."/>
            <person name="Piel J."/>
        </authorList>
    </citation>
    <scope>NUCLEOTIDE SEQUENCE [LARGE SCALE GENOMIC DNA]</scope>
    <source>
        <strain evidence="17">TSY2</strain>
    </source>
</reference>
<dbReference type="FunFam" id="1.10.1270.20:FF:000001">
    <property type="entry name" value="tRNA (guanine-N(1)-)-methyltransferase"/>
    <property type="match status" value="1"/>
</dbReference>
<evidence type="ECO:0000256" key="11">
    <source>
        <dbReference type="ARBA" id="ARBA00022694"/>
    </source>
</evidence>
<dbReference type="Pfam" id="PF01746">
    <property type="entry name" value="tRNA_m1G_MT"/>
    <property type="match status" value="1"/>
</dbReference>
<evidence type="ECO:0000256" key="4">
    <source>
        <dbReference type="ARBA" id="ARBA00011738"/>
    </source>
</evidence>
<dbReference type="PANTHER" id="PTHR46417:SF1">
    <property type="entry name" value="TRNA (GUANINE-N(1)-)-METHYLTRANSFERASE"/>
    <property type="match status" value="1"/>
</dbReference>
<dbReference type="InterPro" id="IPR029026">
    <property type="entry name" value="tRNA_m1G_MTases_N"/>
</dbReference>
<keyword evidence="11" id="KW-0819">tRNA processing</keyword>
<dbReference type="InterPro" id="IPR002649">
    <property type="entry name" value="tRNA_m1G_MeTrfase_TrmD"/>
</dbReference>
<comment type="subunit">
    <text evidence="4">Homodimer.</text>
</comment>
<proteinExistence type="inferred from homology"/>
<evidence type="ECO:0000256" key="7">
    <source>
        <dbReference type="ARBA" id="ARBA00022490"/>
    </source>
</evidence>
<dbReference type="GO" id="GO:0005829">
    <property type="term" value="C:cytosol"/>
    <property type="evidence" value="ECO:0007669"/>
    <property type="project" value="TreeGrafter"/>
</dbReference>
<evidence type="ECO:0000256" key="9">
    <source>
        <dbReference type="ARBA" id="ARBA00022679"/>
    </source>
</evidence>
<dbReference type="GO" id="GO:0052906">
    <property type="term" value="F:tRNA (guanine(37)-N1)-methyltransferase activity"/>
    <property type="evidence" value="ECO:0007669"/>
    <property type="project" value="UniProtKB-EC"/>
</dbReference>
<dbReference type="EMBL" id="AZHX01003227">
    <property type="protein sequence ID" value="ETW91948.1"/>
    <property type="molecule type" value="Genomic_DNA"/>
</dbReference>
<dbReference type="GO" id="GO:0002939">
    <property type="term" value="P:tRNA N1-guanine methylation"/>
    <property type="evidence" value="ECO:0007669"/>
    <property type="project" value="TreeGrafter"/>
</dbReference>
<keyword evidence="9" id="KW-0808">Transferase</keyword>
<dbReference type="PATRIC" id="fig|1429439.4.peg.8743"/>
<evidence type="ECO:0000256" key="10">
    <source>
        <dbReference type="ARBA" id="ARBA00022691"/>
    </source>
</evidence>
<dbReference type="Proteomes" id="UP000019140">
    <property type="component" value="Unassembled WGS sequence"/>
</dbReference>
<dbReference type="InterPro" id="IPR023148">
    <property type="entry name" value="tRNA_m1G_MeTrfase_C_sf"/>
</dbReference>
<evidence type="ECO:0000256" key="2">
    <source>
        <dbReference type="ARBA" id="ARBA00004496"/>
    </source>
</evidence>
<feature type="non-terminal residue" evidence="16">
    <location>
        <position position="1"/>
    </location>
</feature>
<evidence type="ECO:0000313" key="17">
    <source>
        <dbReference type="Proteomes" id="UP000019140"/>
    </source>
</evidence>
<dbReference type="HOGENOM" id="CLU_1800425_0_0_7"/>
<sequence>SGVDARVTHYIDAELSIGDYVLTGGEIPAMVLVDTVARMIPEVIGDAQSAEEDSLFRGLLQGPVYTRPVEFETLCVPDVLRSGNHAAVAKWRRQHALLTTWQRRPELLQAASLSVEDRAMVNEFERGEFPEVRAGSGTKGDGG</sequence>
<organism evidence="16 17">
    <name type="scientific">Candidatus Entotheonella gemina</name>
    <dbReference type="NCBI Taxonomy" id="1429439"/>
    <lineage>
        <taxon>Bacteria</taxon>
        <taxon>Pseudomonadati</taxon>
        <taxon>Nitrospinota/Tectimicrobiota group</taxon>
        <taxon>Candidatus Tectimicrobiota</taxon>
        <taxon>Candidatus Entotheonellia</taxon>
        <taxon>Candidatus Entotheonellales</taxon>
        <taxon>Candidatus Entotheonellaceae</taxon>
        <taxon>Candidatus Entotheonella</taxon>
    </lineage>
</organism>
<gene>
    <name evidence="16" type="ORF">ETSY2_55245</name>
</gene>
<name>W4L1J5_9BACT</name>
<evidence type="ECO:0000256" key="5">
    <source>
        <dbReference type="ARBA" id="ARBA00012807"/>
    </source>
</evidence>
<evidence type="ECO:0000256" key="12">
    <source>
        <dbReference type="ARBA" id="ARBA00029736"/>
    </source>
</evidence>
<comment type="caution">
    <text evidence="16">The sequence shown here is derived from an EMBL/GenBank/DDBJ whole genome shotgun (WGS) entry which is preliminary data.</text>
</comment>
<keyword evidence="8" id="KW-0489">Methyltransferase</keyword>
<comment type="similarity">
    <text evidence="3">Belongs to the RNA methyltransferase TrmD family.</text>
</comment>
<dbReference type="PANTHER" id="PTHR46417">
    <property type="entry name" value="TRNA (GUANINE-N(1)-)-METHYLTRANSFERASE"/>
    <property type="match status" value="1"/>
</dbReference>
<evidence type="ECO:0000256" key="13">
    <source>
        <dbReference type="ARBA" id="ARBA00033392"/>
    </source>
</evidence>
<comment type="subcellular location">
    <subcellularLocation>
        <location evidence="2">Cytoplasm</location>
    </subcellularLocation>
</comment>
<evidence type="ECO:0000256" key="3">
    <source>
        <dbReference type="ARBA" id="ARBA00007630"/>
    </source>
</evidence>
<dbReference type="InterPro" id="IPR029028">
    <property type="entry name" value="Alpha/beta_knot_MTases"/>
</dbReference>
<keyword evidence="10" id="KW-0949">S-adenosyl-L-methionine</keyword>
<feature type="domain" description="tRNA methyltransferase TRMD/TRM10-type" evidence="15">
    <location>
        <begin position="2"/>
        <end position="109"/>
    </location>
</feature>
<dbReference type="AlphaFoldDB" id="W4L1J5"/>
<comment type="catalytic activity">
    <reaction evidence="14">
        <text>guanosine(37) in tRNA + S-adenosyl-L-methionine = N(1)-methylguanosine(37) in tRNA + S-adenosyl-L-homocysteine + H(+)</text>
        <dbReference type="Rhea" id="RHEA:36899"/>
        <dbReference type="Rhea" id="RHEA-COMP:10145"/>
        <dbReference type="Rhea" id="RHEA-COMP:10147"/>
        <dbReference type="ChEBI" id="CHEBI:15378"/>
        <dbReference type="ChEBI" id="CHEBI:57856"/>
        <dbReference type="ChEBI" id="CHEBI:59789"/>
        <dbReference type="ChEBI" id="CHEBI:73542"/>
        <dbReference type="ChEBI" id="CHEBI:74269"/>
        <dbReference type="EC" id="2.1.1.228"/>
    </reaction>
</comment>
<keyword evidence="7" id="KW-0963">Cytoplasm</keyword>
<dbReference type="Gene3D" id="1.10.1270.20">
    <property type="entry name" value="tRNA(m1g37)methyltransferase, domain 2"/>
    <property type="match status" value="1"/>
</dbReference>
<accession>W4L1J5</accession>
<dbReference type="Gene3D" id="3.40.1280.10">
    <property type="match status" value="1"/>
</dbReference>
<dbReference type="EC" id="2.1.1.228" evidence="5"/>
<evidence type="ECO:0000259" key="15">
    <source>
        <dbReference type="Pfam" id="PF01746"/>
    </source>
</evidence>